<proteinExistence type="predicted"/>
<accession>A0A382YBQ3</accession>
<evidence type="ECO:0000256" key="2">
    <source>
        <dbReference type="ARBA" id="ARBA00022723"/>
    </source>
</evidence>
<reference evidence="5" key="1">
    <citation type="submission" date="2018-05" db="EMBL/GenBank/DDBJ databases">
        <authorList>
            <person name="Lanie J.A."/>
            <person name="Ng W.-L."/>
            <person name="Kazmierczak K.M."/>
            <person name="Andrzejewski T.M."/>
            <person name="Davidsen T.M."/>
            <person name="Wayne K.J."/>
            <person name="Tettelin H."/>
            <person name="Glass J.I."/>
            <person name="Rusch D."/>
            <person name="Podicherti R."/>
            <person name="Tsui H.-C.T."/>
            <person name="Winkler M.E."/>
        </authorList>
    </citation>
    <scope>NUCLEOTIDE SEQUENCE</scope>
</reference>
<evidence type="ECO:0000259" key="4">
    <source>
        <dbReference type="PROSITE" id="PS51007"/>
    </source>
</evidence>
<dbReference type="InterPro" id="IPR036909">
    <property type="entry name" value="Cyt_c-like_dom_sf"/>
</dbReference>
<dbReference type="PANTHER" id="PTHR35008">
    <property type="entry name" value="BLL4482 PROTEIN-RELATED"/>
    <property type="match status" value="1"/>
</dbReference>
<sequence>MKFIFFIIFSISLTGNSSAHNHFPITIDSELMINRGKIAYENNCVSCHMVNLAGAENWKGVDEDGHQKAPPLNGTGHTWHHDDKTLHSIIKYGLAKLVEGYEGKMMGFEENLSDKDIDSVLAYIKSYWPKDKYEHQIGISK</sequence>
<protein>
    <recommendedName>
        <fullName evidence="4">Cytochrome c domain-containing protein</fullName>
    </recommendedName>
</protein>
<dbReference type="InterPro" id="IPR009056">
    <property type="entry name" value="Cyt_c-like_dom"/>
</dbReference>
<dbReference type="InterPro" id="IPR051459">
    <property type="entry name" value="Cytochrome_c-type_DH"/>
</dbReference>
<organism evidence="5">
    <name type="scientific">marine metagenome</name>
    <dbReference type="NCBI Taxonomy" id="408172"/>
    <lineage>
        <taxon>unclassified sequences</taxon>
        <taxon>metagenomes</taxon>
        <taxon>ecological metagenomes</taxon>
    </lineage>
</organism>
<dbReference type="GO" id="GO:0009055">
    <property type="term" value="F:electron transfer activity"/>
    <property type="evidence" value="ECO:0007669"/>
    <property type="project" value="InterPro"/>
</dbReference>
<gene>
    <name evidence="5" type="ORF">METZ01_LOCUS433135</name>
</gene>
<dbReference type="Gene3D" id="1.10.760.10">
    <property type="entry name" value="Cytochrome c-like domain"/>
    <property type="match status" value="1"/>
</dbReference>
<dbReference type="PANTHER" id="PTHR35008:SF4">
    <property type="entry name" value="BLL4482 PROTEIN"/>
    <property type="match status" value="1"/>
</dbReference>
<dbReference type="GO" id="GO:0046872">
    <property type="term" value="F:metal ion binding"/>
    <property type="evidence" value="ECO:0007669"/>
    <property type="project" value="UniProtKB-KW"/>
</dbReference>
<evidence type="ECO:0000313" key="5">
    <source>
        <dbReference type="EMBL" id="SVD80281.1"/>
    </source>
</evidence>
<dbReference type="GO" id="GO:0020037">
    <property type="term" value="F:heme binding"/>
    <property type="evidence" value="ECO:0007669"/>
    <property type="project" value="InterPro"/>
</dbReference>
<dbReference type="EMBL" id="UINC01174251">
    <property type="protein sequence ID" value="SVD80281.1"/>
    <property type="molecule type" value="Genomic_DNA"/>
</dbReference>
<dbReference type="SUPFAM" id="SSF46626">
    <property type="entry name" value="Cytochrome c"/>
    <property type="match status" value="1"/>
</dbReference>
<name>A0A382YBQ3_9ZZZZ</name>
<dbReference type="Pfam" id="PF00034">
    <property type="entry name" value="Cytochrom_C"/>
    <property type="match status" value="1"/>
</dbReference>
<dbReference type="PROSITE" id="PS51007">
    <property type="entry name" value="CYTC"/>
    <property type="match status" value="1"/>
</dbReference>
<keyword evidence="2" id="KW-0479">Metal-binding</keyword>
<dbReference type="AlphaFoldDB" id="A0A382YBQ3"/>
<feature type="domain" description="Cytochrome c" evidence="4">
    <location>
        <begin position="31"/>
        <end position="128"/>
    </location>
</feature>
<keyword evidence="1" id="KW-0349">Heme</keyword>
<evidence type="ECO:0000256" key="1">
    <source>
        <dbReference type="ARBA" id="ARBA00022617"/>
    </source>
</evidence>
<keyword evidence="3" id="KW-0408">Iron</keyword>
<evidence type="ECO:0000256" key="3">
    <source>
        <dbReference type="ARBA" id="ARBA00023004"/>
    </source>
</evidence>